<accession>A0A0F9UU12</accession>
<gene>
    <name evidence="1" type="ORF">LCGC14_0225460</name>
</gene>
<name>A0A0F9UU12_9ZZZZ</name>
<dbReference type="EMBL" id="LAZR01000107">
    <property type="protein sequence ID" value="KKN90962.1"/>
    <property type="molecule type" value="Genomic_DNA"/>
</dbReference>
<organism evidence="1">
    <name type="scientific">marine sediment metagenome</name>
    <dbReference type="NCBI Taxonomy" id="412755"/>
    <lineage>
        <taxon>unclassified sequences</taxon>
        <taxon>metagenomes</taxon>
        <taxon>ecological metagenomes</taxon>
    </lineage>
</organism>
<sequence length="40" mass="4728">MINKKELLEYLENIINNIKGNVSFNVSEYENKIEITIIDE</sequence>
<dbReference type="AlphaFoldDB" id="A0A0F9UU12"/>
<reference evidence="1" key="1">
    <citation type="journal article" date="2015" name="Nature">
        <title>Complex archaea that bridge the gap between prokaryotes and eukaryotes.</title>
        <authorList>
            <person name="Spang A."/>
            <person name="Saw J.H."/>
            <person name="Jorgensen S.L."/>
            <person name="Zaremba-Niedzwiedzka K."/>
            <person name="Martijn J."/>
            <person name="Lind A.E."/>
            <person name="van Eijk R."/>
            <person name="Schleper C."/>
            <person name="Guy L."/>
            <person name="Ettema T.J."/>
        </authorList>
    </citation>
    <scope>NUCLEOTIDE SEQUENCE</scope>
</reference>
<evidence type="ECO:0000313" key="1">
    <source>
        <dbReference type="EMBL" id="KKN90962.1"/>
    </source>
</evidence>
<comment type="caution">
    <text evidence="1">The sequence shown here is derived from an EMBL/GenBank/DDBJ whole genome shotgun (WGS) entry which is preliminary data.</text>
</comment>
<protein>
    <submittedName>
        <fullName evidence="1">Uncharacterized protein</fullName>
    </submittedName>
</protein>
<proteinExistence type="predicted"/>